<dbReference type="Gene3D" id="3.40.850.10">
    <property type="entry name" value="Kinesin motor domain"/>
    <property type="match status" value="1"/>
</dbReference>
<keyword evidence="3" id="KW-0547">Nucleotide-binding</keyword>
<dbReference type="GO" id="GO:0051231">
    <property type="term" value="P:spindle elongation"/>
    <property type="evidence" value="ECO:0007669"/>
    <property type="project" value="TreeGrafter"/>
</dbReference>
<reference evidence="9 10" key="1">
    <citation type="submission" date="2010-05" db="EMBL/GenBank/DDBJ databases">
        <title>The Genome Sequence of Thecamonas trahens ATCC 50062.</title>
        <authorList>
            <consortium name="The Broad Institute Genome Sequencing Platform"/>
            <person name="Russ C."/>
            <person name="Cuomo C."/>
            <person name="Shea T."/>
            <person name="Young S.K."/>
            <person name="Zeng Q."/>
            <person name="Koehrsen M."/>
            <person name="Haas B."/>
            <person name="Borodovsky M."/>
            <person name="Guigo R."/>
            <person name="Alvarado L."/>
            <person name="Berlin A."/>
            <person name="Bochicchio J."/>
            <person name="Borenstein D."/>
            <person name="Chapman S."/>
            <person name="Chen Z."/>
            <person name="Freedman E."/>
            <person name="Gellesch M."/>
            <person name="Goldberg J."/>
            <person name="Griggs A."/>
            <person name="Gujja S."/>
            <person name="Heilman E."/>
            <person name="Heiman D."/>
            <person name="Hepburn T."/>
            <person name="Howarth C."/>
            <person name="Jen D."/>
            <person name="Larson L."/>
            <person name="Mehta T."/>
            <person name="Park D."/>
            <person name="Pearson M."/>
            <person name="Roberts A."/>
            <person name="Saif S."/>
            <person name="Shenoy N."/>
            <person name="Sisk P."/>
            <person name="Stolte C."/>
            <person name="Sykes S."/>
            <person name="Thomson T."/>
            <person name="Walk T."/>
            <person name="White J."/>
            <person name="Yandava C."/>
            <person name="Burger G."/>
            <person name="Gray M.W."/>
            <person name="Holland P.W.H."/>
            <person name="King N."/>
            <person name="Lang F.B.F."/>
            <person name="Roger A.J."/>
            <person name="Ruiz-Trillo I."/>
            <person name="Lander E."/>
            <person name="Nusbaum C."/>
        </authorList>
    </citation>
    <scope>NUCLEOTIDE SEQUENCE [LARGE SCALE GENOMIC DNA]</scope>
    <source>
        <strain evidence="9 10">ATCC 50062</strain>
    </source>
</reference>
<accession>A0A0L0DGL0</accession>
<dbReference type="RefSeq" id="XP_013756187.1">
    <property type="nucleotide sequence ID" value="XM_013900733.1"/>
</dbReference>
<comment type="subcellular location">
    <subcellularLocation>
        <location evidence="1">Cytoplasm</location>
    </subcellularLocation>
</comment>
<protein>
    <recommendedName>
        <fullName evidence="8">Kinesin motor domain-containing protein</fullName>
    </recommendedName>
</protein>
<dbReference type="InterPro" id="IPR027640">
    <property type="entry name" value="Kinesin-like_fam"/>
</dbReference>
<dbReference type="InterPro" id="IPR036961">
    <property type="entry name" value="Kinesin_motor_dom_sf"/>
</dbReference>
<keyword evidence="4" id="KW-0067">ATP-binding</keyword>
<dbReference type="GO" id="GO:0005875">
    <property type="term" value="C:microtubule associated complex"/>
    <property type="evidence" value="ECO:0007669"/>
    <property type="project" value="TreeGrafter"/>
</dbReference>
<feature type="coiled-coil region" evidence="6">
    <location>
        <begin position="594"/>
        <end position="671"/>
    </location>
</feature>
<proteinExistence type="predicted"/>
<evidence type="ECO:0000313" key="10">
    <source>
        <dbReference type="Proteomes" id="UP000054408"/>
    </source>
</evidence>
<dbReference type="STRING" id="461836.A0A0L0DGL0"/>
<evidence type="ECO:0000256" key="1">
    <source>
        <dbReference type="ARBA" id="ARBA00004496"/>
    </source>
</evidence>
<dbReference type="GO" id="GO:0005524">
    <property type="term" value="F:ATP binding"/>
    <property type="evidence" value="ECO:0007669"/>
    <property type="project" value="UniProtKB-KW"/>
</dbReference>
<dbReference type="GO" id="GO:0007018">
    <property type="term" value="P:microtubule-based movement"/>
    <property type="evidence" value="ECO:0007669"/>
    <property type="project" value="InterPro"/>
</dbReference>
<feature type="region of interest" description="Disordered" evidence="7">
    <location>
        <begin position="394"/>
        <end position="414"/>
    </location>
</feature>
<evidence type="ECO:0000313" key="9">
    <source>
        <dbReference type="EMBL" id="KNC51256.1"/>
    </source>
</evidence>
<dbReference type="GO" id="GO:0005737">
    <property type="term" value="C:cytoplasm"/>
    <property type="evidence" value="ECO:0007669"/>
    <property type="project" value="UniProtKB-SubCell"/>
</dbReference>
<sequence>MKFRLADKNGMLARAVQKVHSFEVDRVFDEFSTPRGVYNDELRPYAEMVVSQLTDAAVVVYGGPGTGKRSLLLGAPGGDPGLASVALASVFQFMDAETEAGSDDAFVVRLSLALVRDENVTDALRPPGAVAAGAAAADALAADGDIICSEVIIASPDEGFALLESRARAVHAMAGDAHVVLNIAVERITHELVETPAPSRFFKKPPQRKQVRYEAKLTFVLVAATGSHTPITPNAISLRHDYANSQSLAALDQVVDALERGNRRDAGFSKSKLTRQLERALVGDIPAVFLACVAPYRRPQLDAIYTMRCAIRFRAFAPIQLPKPQLGNVLLVKANAVLSAGSDSDYESELDSLEPQPGGAEVDNETRKPFVLTVGRGDDPELASSLLRGRRAAAVPAPVPATPEVRPDAALESTAGTVSDPLASLRSTADVMAMVQFMKDAVEAELDSADRFDPPPADDPLAAFDPELMAALAAGDENVAPESDRAPNLAPENNKSSSRVGRGGRRGGRGGRGRRGGRGGRGGRGERGERSTPRITELQQQAAAAAEAELAGTGEPDNGAGTGPDFDLSTNDVGKLKAQLKAAKEALAGSKFFRAAMKSSVAKLKQQLTDVETERDALAEKLRGKVARESKLLSGKATGASRQVKQANDKARAAEAEAAKLSKQVHALKQKSLLRDRKWKEQTAAKISELHAEHEAAVANLRSAAKTAKAVPKLKARNAQLEAALAQKTEDVRTLSDEVLRLRSVAQELGESVKFAQTAGRRSHAMPARAEGEIDGISREAIAAALATAEQMAAKVHVKDKQIAKLHAALAEARRAGGLALYGHGEAARAAHLERAGEMESLLKSEQAKLAEATHGADGTNRRVLVQLAESRAAVAIAEATIAQLRSALLDAHAELARFSGAAAVHEANTSLDASSRVLDSSLAMDEVRRLPSTAAVTITYASPMKRSEELELGDDVSSLLQRAQEETQHEQ</sequence>
<feature type="region of interest" description="Disordered" evidence="7">
    <location>
        <begin position="948"/>
        <end position="972"/>
    </location>
</feature>
<dbReference type="GO" id="GO:0008017">
    <property type="term" value="F:microtubule binding"/>
    <property type="evidence" value="ECO:0007669"/>
    <property type="project" value="InterPro"/>
</dbReference>
<keyword evidence="5 6" id="KW-0175">Coiled coil</keyword>
<dbReference type="SUPFAM" id="SSF52540">
    <property type="entry name" value="P-loop containing nucleoside triphosphate hydrolases"/>
    <property type="match status" value="1"/>
</dbReference>
<keyword evidence="2" id="KW-0963">Cytoplasm</keyword>
<dbReference type="eggNOG" id="KOG0242">
    <property type="taxonomic scope" value="Eukaryota"/>
</dbReference>
<dbReference type="OMA" id="HGINESQ"/>
<dbReference type="PANTHER" id="PTHR47969:SF15">
    <property type="entry name" value="CHROMOSOME-ASSOCIATED KINESIN KIF4A-RELATED"/>
    <property type="match status" value="1"/>
</dbReference>
<dbReference type="Proteomes" id="UP000054408">
    <property type="component" value="Unassembled WGS sequence"/>
</dbReference>
<feature type="region of interest" description="Disordered" evidence="7">
    <location>
        <begin position="478"/>
        <end position="568"/>
    </location>
</feature>
<keyword evidence="10" id="KW-1185">Reference proteome</keyword>
<feature type="coiled-coil region" evidence="6">
    <location>
        <begin position="711"/>
        <end position="738"/>
    </location>
</feature>
<dbReference type="Pfam" id="PF00225">
    <property type="entry name" value="Kinesin"/>
    <property type="match status" value="1"/>
</dbReference>
<evidence type="ECO:0000259" key="8">
    <source>
        <dbReference type="Pfam" id="PF00225"/>
    </source>
</evidence>
<feature type="compositionally biased region" description="Low complexity" evidence="7">
    <location>
        <begin position="537"/>
        <end position="551"/>
    </location>
</feature>
<evidence type="ECO:0000256" key="7">
    <source>
        <dbReference type="SAM" id="MobiDB-lite"/>
    </source>
</evidence>
<dbReference type="AlphaFoldDB" id="A0A0L0DGL0"/>
<evidence type="ECO:0000256" key="5">
    <source>
        <dbReference type="ARBA" id="ARBA00023054"/>
    </source>
</evidence>
<dbReference type="GO" id="GO:0003777">
    <property type="term" value="F:microtubule motor activity"/>
    <property type="evidence" value="ECO:0007669"/>
    <property type="project" value="InterPro"/>
</dbReference>
<feature type="compositionally biased region" description="Basic and acidic residues" evidence="7">
    <location>
        <begin position="523"/>
        <end position="532"/>
    </location>
</feature>
<evidence type="ECO:0000256" key="2">
    <source>
        <dbReference type="ARBA" id="ARBA00022490"/>
    </source>
</evidence>
<dbReference type="GO" id="GO:0007052">
    <property type="term" value="P:mitotic spindle organization"/>
    <property type="evidence" value="ECO:0007669"/>
    <property type="project" value="TreeGrafter"/>
</dbReference>
<dbReference type="GeneID" id="25566215"/>
<evidence type="ECO:0000256" key="6">
    <source>
        <dbReference type="SAM" id="Coils"/>
    </source>
</evidence>
<dbReference type="InterPro" id="IPR001752">
    <property type="entry name" value="Kinesin_motor_dom"/>
</dbReference>
<gene>
    <name evidence="9" type="ORF">AMSG_07258</name>
</gene>
<dbReference type="EMBL" id="GL349466">
    <property type="protein sequence ID" value="KNC51256.1"/>
    <property type="molecule type" value="Genomic_DNA"/>
</dbReference>
<evidence type="ECO:0000256" key="4">
    <source>
        <dbReference type="ARBA" id="ARBA00022840"/>
    </source>
</evidence>
<dbReference type="InterPro" id="IPR027417">
    <property type="entry name" value="P-loop_NTPase"/>
</dbReference>
<organism evidence="9 10">
    <name type="scientific">Thecamonas trahens ATCC 50062</name>
    <dbReference type="NCBI Taxonomy" id="461836"/>
    <lineage>
        <taxon>Eukaryota</taxon>
        <taxon>Apusozoa</taxon>
        <taxon>Apusomonadida</taxon>
        <taxon>Apusomonadidae</taxon>
        <taxon>Thecamonas</taxon>
    </lineage>
</organism>
<feature type="compositionally biased region" description="Basic residues" evidence="7">
    <location>
        <begin position="502"/>
        <end position="518"/>
    </location>
</feature>
<feature type="domain" description="Kinesin motor" evidence="8">
    <location>
        <begin position="14"/>
        <end position="314"/>
    </location>
</feature>
<dbReference type="PANTHER" id="PTHR47969">
    <property type="entry name" value="CHROMOSOME-ASSOCIATED KINESIN KIF4A-RELATED"/>
    <property type="match status" value="1"/>
</dbReference>
<name>A0A0L0DGL0_THETB</name>
<evidence type="ECO:0000256" key="3">
    <source>
        <dbReference type="ARBA" id="ARBA00022741"/>
    </source>
</evidence>